<feature type="repeat" description="CHCR" evidence="1">
    <location>
        <begin position="95"/>
        <end position="196"/>
    </location>
</feature>
<dbReference type="InterPro" id="IPR012331">
    <property type="entry name" value="Clathrin_H-chain_linker"/>
</dbReference>
<evidence type="ECO:0000313" key="2">
    <source>
        <dbReference type="EMBL" id="KAF8817775.1"/>
    </source>
</evidence>
<comment type="caution">
    <text evidence="2">The sequence shown here is derived from an EMBL/GenBank/DDBJ whole genome shotgun (WGS) entry which is preliminary data.</text>
</comment>
<feature type="non-terminal residue" evidence="2">
    <location>
        <position position="1"/>
    </location>
</feature>
<dbReference type="Proteomes" id="UP000823046">
    <property type="component" value="Unassembled WGS sequence"/>
</dbReference>
<dbReference type="InterPro" id="IPR000547">
    <property type="entry name" value="Clathrin_H-chain/VPS_repeat"/>
</dbReference>
<reference evidence="2 3" key="1">
    <citation type="journal article" date="2020" name="bioRxiv">
        <title>Metabolic contributions of an alphaproteobacterial endosymbiont in the apicomplexan Cardiosporidium cionae.</title>
        <authorList>
            <person name="Hunter E.S."/>
            <person name="Paight C.J."/>
            <person name="Lane C.E."/>
        </authorList>
    </citation>
    <scope>NUCLEOTIDE SEQUENCE [LARGE SCALE GENOMIC DNA]</scope>
    <source>
        <strain evidence="2">ESH_2018</strain>
    </source>
</reference>
<evidence type="ECO:0008006" key="4">
    <source>
        <dbReference type="Google" id="ProtNLM"/>
    </source>
</evidence>
<proteinExistence type="predicted"/>
<dbReference type="Gene3D" id="1.25.40.30">
    <property type="match status" value="1"/>
</dbReference>
<dbReference type="SUPFAM" id="SSF48371">
    <property type="entry name" value="ARM repeat"/>
    <property type="match status" value="1"/>
</dbReference>
<organism evidence="2 3">
    <name type="scientific">Cardiosporidium cionae</name>
    <dbReference type="NCBI Taxonomy" id="476202"/>
    <lineage>
        <taxon>Eukaryota</taxon>
        <taxon>Sar</taxon>
        <taxon>Alveolata</taxon>
        <taxon>Apicomplexa</taxon>
        <taxon>Aconoidasida</taxon>
        <taxon>Nephromycida</taxon>
        <taxon>Cardiosporidium</taxon>
    </lineage>
</organism>
<evidence type="ECO:0000256" key="1">
    <source>
        <dbReference type="PROSITE-ProRule" id="PRU01006"/>
    </source>
</evidence>
<dbReference type="PROSITE" id="PS50236">
    <property type="entry name" value="CHCR"/>
    <property type="match status" value="1"/>
</dbReference>
<sequence length="196" mass="22400">GRREFIEKWLKDDQLECTEELGDIVKPLDGKLALSIFLRANVSPKVVQSFVEQGQYEQIVAYCSKVNYQADFTSILRNIVAVNPEGTAVFCQKLLAQDPPLIDINQVIDILSQQARLQELTSIMLDYLKTDRSDQGHLQTRLLELNLLHSPKVAEAIFQIDKYTHFDKPKIALLCEKAGLYQRALEYYADVADIKR</sequence>
<dbReference type="PANTHER" id="PTHR10292">
    <property type="entry name" value="CLATHRIN HEAVY CHAIN RELATED"/>
    <property type="match status" value="1"/>
</dbReference>
<protein>
    <recommendedName>
        <fullName evidence="4">Clathrin heavy chain</fullName>
    </recommendedName>
</protein>
<dbReference type="Pfam" id="PF00637">
    <property type="entry name" value="Clathrin"/>
    <property type="match status" value="1"/>
</dbReference>
<dbReference type="InterPro" id="IPR016024">
    <property type="entry name" value="ARM-type_fold"/>
</dbReference>
<evidence type="ECO:0000313" key="3">
    <source>
        <dbReference type="Proteomes" id="UP000823046"/>
    </source>
</evidence>
<dbReference type="EMBL" id="JADAQX010001492">
    <property type="protein sequence ID" value="KAF8817775.1"/>
    <property type="molecule type" value="Genomic_DNA"/>
</dbReference>
<accession>A0ABQ7J3V7</accession>
<name>A0ABQ7J3V7_9APIC</name>
<dbReference type="InterPro" id="IPR055358">
    <property type="entry name" value="CHCR"/>
</dbReference>
<dbReference type="PANTHER" id="PTHR10292:SF1">
    <property type="entry name" value="CLATHRIN HEAVY CHAIN"/>
    <property type="match status" value="1"/>
</dbReference>
<gene>
    <name evidence="2" type="ORF">IE077_001627</name>
</gene>
<feature type="non-terminal residue" evidence="2">
    <location>
        <position position="196"/>
    </location>
</feature>
<keyword evidence="3" id="KW-1185">Reference proteome</keyword>